<comment type="caution">
    <text evidence="1">The sequence shown here is derived from an EMBL/GenBank/DDBJ whole genome shotgun (WGS) entry which is preliminary data.</text>
</comment>
<sequence>MKIDLIPVLHIRPSLNDIPAPAEHPFWEHTELWEQYTRKALIHEGYSIRMETYLTGFPFYSISSLLEEDVTKIVIEHTEGLRTGQFKTPDIISLDGGYVLKKNGKDKFFPQCCAELCDIHYWRSLAKGIVDQPHEGHPSPSVEIHKGIITFEFSEEGQGEHFSPPPAEKILQVEQSELQIAVKQAESDLHEFAELLKKINLRSNLGIANIDQMLIWGQTPH</sequence>
<name>A0ABS9KUL8_9BACT</name>
<protein>
    <submittedName>
        <fullName evidence="1">Uncharacterized protein</fullName>
    </submittedName>
</protein>
<reference evidence="1" key="1">
    <citation type="submission" date="2022-01" db="EMBL/GenBank/DDBJ databases">
        <authorList>
            <person name="Jo J.-H."/>
            <person name="Im W.-T."/>
        </authorList>
    </citation>
    <scope>NUCLEOTIDE SEQUENCE</scope>
    <source>
        <strain evidence="1">NA20</strain>
    </source>
</reference>
<dbReference type="Proteomes" id="UP001165367">
    <property type="component" value="Unassembled WGS sequence"/>
</dbReference>
<dbReference type="RefSeq" id="WP_237874530.1">
    <property type="nucleotide sequence ID" value="NZ_JAKLTR010000011.1"/>
</dbReference>
<keyword evidence="2" id="KW-1185">Reference proteome</keyword>
<dbReference type="EMBL" id="JAKLTR010000011">
    <property type="protein sequence ID" value="MCG2615992.1"/>
    <property type="molecule type" value="Genomic_DNA"/>
</dbReference>
<proteinExistence type="predicted"/>
<gene>
    <name evidence="1" type="ORF">LZZ85_16970</name>
</gene>
<accession>A0ABS9KUL8</accession>
<organism evidence="1 2">
    <name type="scientific">Terrimonas ginsenosidimutans</name>
    <dbReference type="NCBI Taxonomy" id="2908004"/>
    <lineage>
        <taxon>Bacteria</taxon>
        <taxon>Pseudomonadati</taxon>
        <taxon>Bacteroidota</taxon>
        <taxon>Chitinophagia</taxon>
        <taxon>Chitinophagales</taxon>
        <taxon>Chitinophagaceae</taxon>
        <taxon>Terrimonas</taxon>
    </lineage>
</organism>
<evidence type="ECO:0000313" key="1">
    <source>
        <dbReference type="EMBL" id="MCG2615992.1"/>
    </source>
</evidence>
<evidence type="ECO:0000313" key="2">
    <source>
        <dbReference type="Proteomes" id="UP001165367"/>
    </source>
</evidence>